<evidence type="ECO:0000313" key="7">
    <source>
        <dbReference type="EMBL" id="RAW54829.1"/>
    </source>
</evidence>
<gene>
    <name evidence="7" type="ORF">C4N26_05440</name>
    <name evidence="6" type="ORF">C4N27_01705</name>
</gene>
<organism evidence="7 9">
    <name type="scientific">Faecalibacterium prausnitzii</name>
    <dbReference type="NCBI Taxonomy" id="853"/>
    <lineage>
        <taxon>Bacteria</taxon>
        <taxon>Bacillati</taxon>
        <taxon>Bacillota</taxon>
        <taxon>Clostridia</taxon>
        <taxon>Eubacteriales</taxon>
        <taxon>Oscillospiraceae</taxon>
        <taxon>Faecalibacterium</taxon>
    </lineage>
</organism>
<name>A0A329U0E5_9FIRM</name>
<evidence type="ECO:0000256" key="3">
    <source>
        <dbReference type="PROSITE-ProRule" id="PRU00169"/>
    </source>
</evidence>
<accession>A0A329U0E5</accession>
<evidence type="ECO:0000259" key="5">
    <source>
        <dbReference type="PROSITE" id="PS50930"/>
    </source>
</evidence>
<keyword evidence="7" id="KW-0238">DNA-binding</keyword>
<dbReference type="GO" id="GO:0000156">
    <property type="term" value="F:phosphorelay response regulator activity"/>
    <property type="evidence" value="ECO:0007669"/>
    <property type="project" value="InterPro"/>
</dbReference>
<dbReference type="PANTHER" id="PTHR37299">
    <property type="entry name" value="TRANSCRIPTIONAL REGULATOR-RELATED"/>
    <property type="match status" value="1"/>
</dbReference>
<reference evidence="8 9" key="1">
    <citation type="submission" date="2018-02" db="EMBL/GenBank/DDBJ databases">
        <title>Complete genome sequencing of Faecalibacterium prausnitzii strains isolated from the human gut.</title>
        <authorList>
            <person name="Fitzgerald B.C."/>
            <person name="Shkoporov A.N."/>
            <person name="Ross P.R."/>
            <person name="Hill C."/>
        </authorList>
    </citation>
    <scope>NUCLEOTIDE SEQUENCE [LARGE SCALE GENOMIC DNA]</scope>
    <source>
        <strain evidence="6 8">APC942/18-1</strain>
        <strain evidence="7 9">APC942/32-1</strain>
    </source>
</reference>
<evidence type="ECO:0000256" key="1">
    <source>
        <dbReference type="ARBA" id="ARBA00018672"/>
    </source>
</evidence>
<dbReference type="RefSeq" id="WP_015564147.1">
    <property type="nucleotide sequence ID" value="NZ_CP026548.1"/>
</dbReference>
<evidence type="ECO:0000313" key="6">
    <source>
        <dbReference type="EMBL" id="RAW52883.1"/>
    </source>
</evidence>
<dbReference type="Gene3D" id="3.40.50.2300">
    <property type="match status" value="1"/>
</dbReference>
<sequence>MLKIAFCDDETQETRRLEALLEEYAADRGQDFAHTSYQSPVELMAEVEKGTRFDIILLDVLMPGENGMAAAREIREYDSNVKIIFLTSSTEFAVESYAVDAWYYQLKPIRREDFFRLMDSACAACTREQKHSLILRSKSGIVRLELEELVYCEVMGRTLTFHLNNGVVLESMGRLDDLCDQLVEYPNFLRPHRSFLINMEYIANIAARSITMQDGAVVPLPHGKYSETKDRYLSYIFDRKQVVM</sequence>
<dbReference type="PROSITE" id="PS50110">
    <property type="entry name" value="RESPONSE_REGULATORY"/>
    <property type="match status" value="1"/>
</dbReference>
<dbReference type="Pfam" id="PF00072">
    <property type="entry name" value="Response_reg"/>
    <property type="match status" value="1"/>
</dbReference>
<dbReference type="InterPro" id="IPR046947">
    <property type="entry name" value="LytR-like"/>
</dbReference>
<comment type="function">
    <text evidence="2">May play the central regulatory role in sporulation. It may be an element of the effector pathway responsible for the activation of sporulation genes in response to nutritional stress. Spo0A may act in concert with spo0H (a sigma factor) to control the expression of some genes that are critical to the sporulation process.</text>
</comment>
<evidence type="ECO:0000259" key="4">
    <source>
        <dbReference type="PROSITE" id="PS50110"/>
    </source>
</evidence>
<proteinExistence type="predicted"/>
<dbReference type="AlphaFoldDB" id="A0A329U0E5"/>
<dbReference type="InterPro" id="IPR011006">
    <property type="entry name" value="CheY-like_superfamily"/>
</dbReference>
<dbReference type="InterPro" id="IPR007492">
    <property type="entry name" value="LytTR_DNA-bd_dom"/>
</dbReference>
<dbReference type="OrthoDB" id="9779387at2"/>
<evidence type="ECO:0000313" key="9">
    <source>
        <dbReference type="Proteomes" id="UP000251144"/>
    </source>
</evidence>
<dbReference type="SMART" id="SM00448">
    <property type="entry name" value="REC"/>
    <property type="match status" value="1"/>
</dbReference>
<dbReference type="Proteomes" id="UP000250997">
    <property type="component" value="Unassembled WGS sequence"/>
</dbReference>
<evidence type="ECO:0000313" key="8">
    <source>
        <dbReference type="Proteomes" id="UP000250997"/>
    </source>
</evidence>
<dbReference type="InterPro" id="IPR001789">
    <property type="entry name" value="Sig_transdc_resp-reg_receiver"/>
</dbReference>
<protein>
    <recommendedName>
        <fullName evidence="1">Stage 0 sporulation protein A homolog</fullName>
    </recommendedName>
</protein>
<dbReference type="PROSITE" id="PS50930">
    <property type="entry name" value="HTH_LYTTR"/>
    <property type="match status" value="1"/>
</dbReference>
<feature type="domain" description="Response regulatory" evidence="4">
    <location>
        <begin position="3"/>
        <end position="122"/>
    </location>
</feature>
<feature type="modified residue" description="4-aspartylphosphate" evidence="3">
    <location>
        <position position="59"/>
    </location>
</feature>
<dbReference type="EMBL" id="PRLA01000001">
    <property type="protein sequence ID" value="RAW52883.1"/>
    <property type="molecule type" value="Genomic_DNA"/>
</dbReference>
<dbReference type="SUPFAM" id="SSF52172">
    <property type="entry name" value="CheY-like"/>
    <property type="match status" value="1"/>
</dbReference>
<dbReference type="PANTHER" id="PTHR37299:SF1">
    <property type="entry name" value="STAGE 0 SPORULATION PROTEIN A HOMOLOG"/>
    <property type="match status" value="1"/>
</dbReference>
<dbReference type="Pfam" id="PF04397">
    <property type="entry name" value="LytTR"/>
    <property type="match status" value="1"/>
</dbReference>
<dbReference type="SMART" id="SM00850">
    <property type="entry name" value="LytTR"/>
    <property type="match status" value="1"/>
</dbReference>
<feature type="domain" description="HTH LytTR-type" evidence="5">
    <location>
        <begin position="133"/>
        <end position="205"/>
    </location>
</feature>
<evidence type="ECO:0000256" key="2">
    <source>
        <dbReference type="ARBA" id="ARBA00024867"/>
    </source>
</evidence>
<keyword evidence="3" id="KW-0597">Phosphoprotein</keyword>
<dbReference type="Proteomes" id="UP000251144">
    <property type="component" value="Unassembled WGS sequence"/>
</dbReference>
<comment type="caution">
    <text evidence="7">The sequence shown here is derived from an EMBL/GenBank/DDBJ whole genome shotgun (WGS) entry which is preliminary data.</text>
</comment>
<dbReference type="GO" id="GO:0003677">
    <property type="term" value="F:DNA binding"/>
    <property type="evidence" value="ECO:0007669"/>
    <property type="project" value="UniProtKB-KW"/>
</dbReference>
<dbReference type="EMBL" id="PRLB01000003">
    <property type="protein sequence ID" value="RAW54829.1"/>
    <property type="molecule type" value="Genomic_DNA"/>
</dbReference>
<dbReference type="Gene3D" id="2.40.50.1020">
    <property type="entry name" value="LytTr DNA-binding domain"/>
    <property type="match status" value="1"/>
</dbReference>